<organism evidence="4 5">
    <name type="scientific">Amycolatopsis bartoniae</name>
    <dbReference type="NCBI Taxonomy" id="941986"/>
    <lineage>
        <taxon>Bacteria</taxon>
        <taxon>Bacillati</taxon>
        <taxon>Actinomycetota</taxon>
        <taxon>Actinomycetes</taxon>
        <taxon>Pseudonocardiales</taxon>
        <taxon>Pseudonocardiaceae</taxon>
        <taxon>Amycolatopsis</taxon>
    </lineage>
</organism>
<dbReference type="EMBL" id="BNAV01000003">
    <property type="protein sequence ID" value="GHF51600.1"/>
    <property type="molecule type" value="Genomic_DNA"/>
</dbReference>
<proteinExistence type="predicted"/>
<name>A0A8H9M4W2_9PSEU</name>
<feature type="domain" description="PASTA" evidence="3">
    <location>
        <begin position="40"/>
        <end position="112"/>
    </location>
</feature>
<evidence type="ECO:0000256" key="2">
    <source>
        <dbReference type="SAM" id="SignalP"/>
    </source>
</evidence>
<keyword evidence="2" id="KW-0732">Signal</keyword>
<dbReference type="PROSITE" id="PS51257">
    <property type="entry name" value="PROKAR_LIPOPROTEIN"/>
    <property type="match status" value="1"/>
</dbReference>
<dbReference type="AlphaFoldDB" id="A0A8H9M4W2"/>
<dbReference type="Pfam" id="PF03793">
    <property type="entry name" value="PASTA"/>
    <property type="match status" value="1"/>
</dbReference>
<dbReference type="SMART" id="SM00740">
    <property type="entry name" value="PASTA"/>
    <property type="match status" value="1"/>
</dbReference>
<evidence type="ECO:0000256" key="1">
    <source>
        <dbReference type="SAM" id="MobiDB-lite"/>
    </source>
</evidence>
<comment type="caution">
    <text evidence="4">The sequence shown here is derived from an EMBL/GenBank/DDBJ whole genome shotgun (WGS) entry which is preliminary data.</text>
</comment>
<dbReference type="Proteomes" id="UP000658656">
    <property type="component" value="Unassembled WGS sequence"/>
</dbReference>
<accession>A0A8H9M4W2</accession>
<evidence type="ECO:0000313" key="5">
    <source>
        <dbReference type="Proteomes" id="UP000658656"/>
    </source>
</evidence>
<sequence>MHRTIGLSLGVLVSAVAVAGCGPADGRDPGVTTPATSGAAPRLITVPDVGGMNHQDAQDTMQAAGLYNLREVDGTGRGRMLILDRDWVQTGQSPAAGSQVPPDTVVTLTAVKYSDR</sequence>
<dbReference type="OrthoDB" id="4335972at2"/>
<feature type="chain" id="PRO_5039203942" evidence="2">
    <location>
        <begin position="20"/>
        <end position="116"/>
    </location>
</feature>
<keyword evidence="5" id="KW-1185">Reference proteome</keyword>
<feature type="region of interest" description="Disordered" evidence="1">
    <location>
        <begin position="23"/>
        <end position="53"/>
    </location>
</feature>
<evidence type="ECO:0000313" key="4">
    <source>
        <dbReference type="EMBL" id="GHF51600.1"/>
    </source>
</evidence>
<dbReference type="RefSeq" id="WP_145936210.1">
    <property type="nucleotide sequence ID" value="NZ_BNAV01000003.1"/>
</dbReference>
<gene>
    <name evidence="4" type="ORF">GCM10017566_26000</name>
</gene>
<dbReference type="CDD" id="cd06577">
    <property type="entry name" value="PASTA_pknB"/>
    <property type="match status" value="1"/>
</dbReference>
<reference evidence="4" key="1">
    <citation type="journal article" date="2014" name="Int. J. Syst. Evol. Microbiol.">
        <title>Complete genome sequence of Corynebacterium casei LMG S-19264T (=DSM 44701T), isolated from a smear-ripened cheese.</title>
        <authorList>
            <consortium name="US DOE Joint Genome Institute (JGI-PGF)"/>
            <person name="Walter F."/>
            <person name="Albersmeier A."/>
            <person name="Kalinowski J."/>
            <person name="Ruckert C."/>
        </authorList>
    </citation>
    <scope>NUCLEOTIDE SEQUENCE</scope>
    <source>
        <strain evidence="4">CGMCC 4.7679</strain>
    </source>
</reference>
<reference evidence="4" key="2">
    <citation type="submission" date="2020-09" db="EMBL/GenBank/DDBJ databases">
        <authorList>
            <person name="Sun Q."/>
            <person name="Zhou Y."/>
        </authorList>
    </citation>
    <scope>NUCLEOTIDE SEQUENCE</scope>
    <source>
        <strain evidence="4">CGMCC 4.7679</strain>
    </source>
</reference>
<dbReference type="Gene3D" id="3.30.10.20">
    <property type="match status" value="1"/>
</dbReference>
<dbReference type="PROSITE" id="PS51178">
    <property type="entry name" value="PASTA"/>
    <property type="match status" value="1"/>
</dbReference>
<evidence type="ECO:0000259" key="3">
    <source>
        <dbReference type="PROSITE" id="PS51178"/>
    </source>
</evidence>
<feature type="signal peptide" evidence="2">
    <location>
        <begin position="1"/>
        <end position="19"/>
    </location>
</feature>
<dbReference type="InterPro" id="IPR005543">
    <property type="entry name" value="PASTA_dom"/>
</dbReference>
<protein>
    <submittedName>
        <fullName evidence="4">PASTA domain-containing protein</fullName>
    </submittedName>
</protein>